<protein>
    <submittedName>
        <fullName evidence="3">Universal stress protein</fullName>
    </submittedName>
</protein>
<dbReference type="EMBL" id="JANCLV010000003">
    <property type="protein sequence ID" value="MCP8999394.1"/>
    <property type="molecule type" value="Genomic_DNA"/>
</dbReference>
<feature type="domain" description="UspA" evidence="2">
    <location>
        <begin position="6"/>
        <end position="142"/>
    </location>
</feature>
<accession>A0ABT1LLR6</accession>
<dbReference type="PRINTS" id="PR01438">
    <property type="entry name" value="UNVRSLSTRESS"/>
</dbReference>
<feature type="domain" description="UspA" evidence="2">
    <location>
        <begin position="150"/>
        <end position="278"/>
    </location>
</feature>
<reference evidence="3 4" key="1">
    <citation type="submission" date="2022-06" db="EMBL/GenBank/DDBJ databases">
        <title>Pseudarthrobacter sp. strain RMG13 Genome sequencing and assembly.</title>
        <authorList>
            <person name="Kim I."/>
        </authorList>
    </citation>
    <scope>NUCLEOTIDE SEQUENCE [LARGE SCALE GENOMIC DNA]</scope>
    <source>
        <strain evidence="3 4">RMG13</strain>
    </source>
</reference>
<evidence type="ECO:0000313" key="3">
    <source>
        <dbReference type="EMBL" id="MCP8999394.1"/>
    </source>
</evidence>
<evidence type="ECO:0000259" key="2">
    <source>
        <dbReference type="Pfam" id="PF00582"/>
    </source>
</evidence>
<organism evidence="3 4">
    <name type="scientific">Pseudarthrobacter humi</name>
    <dbReference type="NCBI Taxonomy" id="2952523"/>
    <lineage>
        <taxon>Bacteria</taxon>
        <taxon>Bacillati</taxon>
        <taxon>Actinomycetota</taxon>
        <taxon>Actinomycetes</taxon>
        <taxon>Micrococcales</taxon>
        <taxon>Micrococcaceae</taxon>
        <taxon>Pseudarthrobacter</taxon>
    </lineage>
</organism>
<dbReference type="RefSeq" id="WP_254748652.1">
    <property type="nucleotide sequence ID" value="NZ_JANCLV010000003.1"/>
</dbReference>
<comment type="similarity">
    <text evidence="1">Belongs to the universal stress protein A family.</text>
</comment>
<dbReference type="InterPro" id="IPR006015">
    <property type="entry name" value="Universal_stress_UspA"/>
</dbReference>
<name>A0ABT1LLR6_9MICC</name>
<proteinExistence type="inferred from homology"/>
<dbReference type="InterPro" id="IPR014729">
    <property type="entry name" value="Rossmann-like_a/b/a_fold"/>
</dbReference>
<dbReference type="SUPFAM" id="SSF52402">
    <property type="entry name" value="Adenine nucleotide alpha hydrolases-like"/>
    <property type="match status" value="2"/>
</dbReference>
<dbReference type="PANTHER" id="PTHR46268:SF6">
    <property type="entry name" value="UNIVERSAL STRESS PROTEIN UP12"/>
    <property type="match status" value="1"/>
</dbReference>
<dbReference type="CDD" id="cd00293">
    <property type="entry name" value="USP-like"/>
    <property type="match status" value="1"/>
</dbReference>
<dbReference type="Gene3D" id="3.40.50.620">
    <property type="entry name" value="HUPs"/>
    <property type="match status" value="2"/>
</dbReference>
<dbReference type="InterPro" id="IPR006016">
    <property type="entry name" value="UspA"/>
</dbReference>
<evidence type="ECO:0000313" key="4">
    <source>
        <dbReference type="Proteomes" id="UP001524318"/>
    </source>
</evidence>
<sequence>MTSPDSVVVGYDGSPEAALAVRWAARHAALMDCELQVVHCSLWPLLTNDLGPVKGISGSGLQHQAQSILDEGQAEALSAAPRVRTRGSLLYGLPAGHLRRIADNSRMLVLGSRGIGGFMGLLVGSVSLELAATASCPVAVIRFDQNPEGRVVVGIDSSGSAGALGIACAMASATGADLMIIHVIQPHDGPANKPGGGQEAARRLLITAAESARAMAPDVSVRQHIAQDSSVPRALLNTARGAALIVVGSKGWGLLRGTIGSSAHAVLHHATGPVLISRQPQPDGTAGNSKT</sequence>
<dbReference type="Pfam" id="PF00582">
    <property type="entry name" value="Usp"/>
    <property type="match status" value="2"/>
</dbReference>
<keyword evidence="4" id="KW-1185">Reference proteome</keyword>
<comment type="caution">
    <text evidence="3">The sequence shown here is derived from an EMBL/GenBank/DDBJ whole genome shotgun (WGS) entry which is preliminary data.</text>
</comment>
<dbReference type="Proteomes" id="UP001524318">
    <property type="component" value="Unassembled WGS sequence"/>
</dbReference>
<gene>
    <name evidence="3" type="ORF">NFC73_06525</name>
</gene>
<dbReference type="PANTHER" id="PTHR46268">
    <property type="entry name" value="STRESS RESPONSE PROTEIN NHAX"/>
    <property type="match status" value="1"/>
</dbReference>
<evidence type="ECO:0000256" key="1">
    <source>
        <dbReference type="ARBA" id="ARBA00008791"/>
    </source>
</evidence>